<feature type="region of interest" description="Disordered" evidence="1">
    <location>
        <begin position="37"/>
        <end position="81"/>
    </location>
</feature>
<dbReference type="EMBL" id="HBJA01026722">
    <property type="protein sequence ID" value="CAE0797569.1"/>
    <property type="molecule type" value="Transcribed_RNA"/>
</dbReference>
<evidence type="ECO:0000313" key="2">
    <source>
        <dbReference type="EMBL" id="CAE0797569.1"/>
    </source>
</evidence>
<feature type="compositionally biased region" description="Polar residues" evidence="1">
    <location>
        <begin position="49"/>
        <end position="63"/>
    </location>
</feature>
<name>A0A7S4CI49_9EUGL</name>
<accession>A0A7S4CI49</accession>
<proteinExistence type="predicted"/>
<organism evidence="2">
    <name type="scientific">Eutreptiella gymnastica</name>
    <dbReference type="NCBI Taxonomy" id="73025"/>
    <lineage>
        <taxon>Eukaryota</taxon>
        <taxon>Discoba</taxon>
        <taxon>Euglenozoa</taxon>
        <taxon>Euglenida</taxon>
        <taxon>Spirocuta</taxon>
        <taxon>Euglenophyceae</taxon>
        <taxon>Eutreptiales</taxon>
        <taxon>Eutreptiaceae</taxon>
        <taxon>Eutreptiella</taxon>
    </lineage>
</organism>
<gene>
    <name evidence="2" type="ORF">EGYM00163_LOCUS8689</name>
</gene>
<protein>
    <submittedName>
        <fullName evidence="2">Uncharacterized protein</fullName>
    </submittedName>
</protein>
<sequence length="97" mass="10826">MQKALNVIFGQAVSFCQRHLTRTLINSSTFRSLVERSRHITGSPEEIKQSAQQKLTKSLTSEAPMQDLVSGAKRQSNIAKTEASRFGRHLKDILTGK</sequence>
<evidence type="ECO:0000256" key="1">
    <source>
        <dbReference type="SAM" id="MobiDB-lite"/>
    </source>
</evidence>
<reference evidence="2" key="1">
    <citation type="submission" date="2021-01" db="EMBL/GenBank/DDBJ databases">
        <authorList>
            <person name="Corre E."/>
            <person name="Pelletier E."/>
            <person name="Niang G."/>
            <person name="Scheremetjew M."/>
            <person name="Finn R."/>
            <person name="Kale V."/>
            <person name="Holt S."/>
            <person name="Cochrane G."/>
            <person name="Meng A."/>
            <person name="Brown T."/>
            <person name="Cohen L."/>
        </authorList>
    </citation>
    <scope>NUCLEOTIDE SEQUENCE</scope>
    <source>
        <strain evidence="2">CCMP1594</strain>
    </source>
</reference>
<dbReference type="AlphaFoldDB" id="A0A7S4CI49"/>